<gene>
    <name evidence="7" type="ORF">PQJ73_01710</name>
</gene>
<dbReference type="InterPro" id="IPR003439">
    <property type="entry name" value="ABC_transporter-like_ATP-bd"/>
</dbReference>
<organism evidence="7 8">
    <name type="scientific">Rhodoplanes tepidamans</name>
    <name type="common">Rhodoplanes cryptolactis</name>
    <dbReference type="NCBI Taxonomy" id="200616"/>
    <lineage>
        <taxon>Bacteria</taxon>
        <taxon>Pseudomonadati</taxon>
        <taxon>Pseudomonadota</taxon>
        <taxon>Alphaproteobacteria</taxon>
        <taxon>Hyphomicrobiales</taxon>
        <taxon>Nitrobacteraceae</taxon>
        <taxon>Rhodoplanes</taxon>
    </lineage>
</organism>
<reference evidence="7" key="1">
    <citation type="journal article" date="2023" name="Microbiol Resour">
        <title>Genome Sequences of Rhodoplanes serenus and Two Thermotolerant Strains, Rhodoplanes tepidamans and 'Rhodoplanes cryptolactis,' Further Refine the Genus.</title>
        <authorList>
            <person name="Rayyan A.A."/>
            <person name="Kyndt J.A."/>
        </authorList>
    </citation>
    <scope>NUCLEOTIDE SEQUENCE</scope>
    <source>
        <strain evidence="7">DSM 9987</strain>
    </source>
</reference>
<name>A0ABT5J4L3_RHOTP</name>
<dbReference type="RefSeq" id="WP_272775230.1">
    <property type="nucleotide sequence ID" value="NZ_JAQQLI010000001.1"/>
</dbReference>
<evidence type="ECO:0000313" key="8">
    <source>
        <dbReference type="Proteomes" id="UP001165652"/>
    </source>
</evidence>
<reference evidence="7" key="2">
    <citation type="submission" date="2023-02" db="EMBL/GenBank/DDBJ databases">
        <authorList>
            <person name="Rayyan A."/>
            <person name="Meyer T."/>
            <person name="Kyndt J.A."/>
        </authorList>
    </citation>
    <scope>NUCLEOTIDE SEQUENCE</scope>
    <source>
        <strain evidence="7">DSM 9987</strain>
    </source>
</reference>
<keyword evidence="4 7" id="KW-0067">ATP-binding</keyword>
<comment type="similarity">
    <text evidence="1">Belongs to the ABC transporter superfamily.</text>
</comment>
<dbReference type="Gene3D" id="3.40.50.300">
    <property type="entry name" value="P-loop containing nucleotide triphosphate hydrolases"/>
    <property type="match status" value="1"/>
</dbReference>
<dbReference type="InterPro" id="IPR052156">
    <property type="entry name" value="BCAA_Transport_ATP-bd_LivF"/>
</dbReference>
<evidence type="ECO:0000256" key="2">
    <source>
        <dbReference type="ARBA" id="ARBA00022448"/>
    </source>
</evidence>
<keyword evidence="2" id="KW-0813">Transport</keyword>
<protein>
    <submittedName>
        <fullName evidence="7">ABC transporter ATP-binding protein</fullName>
    </submittedName>
</protein>
<dbReference type="SMART" id="SM00382">
    <property type="entry name" value="AAA"/>
    <property type="match status" value="1"/>
</dbReference>
<keyword evidence="3" id="KW-0547">Nucleotide-binding</keyword>
<keyword evidence="5" id="KW-0029">Amino-acid transport</keyword>
<dbReference type="Pfam" id="PF00005">
    <property type="entry name" value="ABC_tran"/>
    <property type="match status" value="1"/>
</dbReference>
<evidence type="ECO:0000256" key="4">
    <source>
        <dbReference type="ARBA" id="ARBA00022840"/>
    </source>
</evidence>
<dbReference type="PROSITE" id="PS00211">
    <property type="entry name" value="ABC_TRANSPORTER_1"/>
    <property type="match status" value="1"/>
</dbReference>
<feature type="domain" description="ABC transporter" evidence="6">
    <location>
        <begin position="6"/>
        <end position="240"/>
    </location>
</feature>
<dbReference type="PANTHER" id="PTHR43820:SF4">
    <property type="entry name" value="HIGH-AFFINITY BRANCHED-CHAIN AMINO ACID TRANSPORT ATP-BINDING PROTEIN LIVF"/>
    <property type="match status" value="1"/>
</dbReference>
<sequence>MTAPPLRIAGLHAGYVPGHPILRGVDLVAEAGRITVVLGPNGAGKSTLLKVVAGFLAPLRGSVMLGDDDIGALPAHRHVALGIGLLPQGRSTFPDLTVEENIELGGWSMRNDRRRLAEAVEAVLTRYPHLRALRRRAAGSLSGGQQRAVEIARMLVPDPRVLLVDEPSVGLSPIVARQVYQELQALRAEGRTILLVDQDVRAAIAVADYVYVLGSGRNDIEGDRSAFEGDLGAMVRGWLGV</sequence>
<evidence type="ECO:0000256" key="5">
    <source>
        <dbReference type="ARBA" id="ARBA00022970"/>
    </source>
</evidence>
<dbReference type="InterPro" id="IPR017871">
    <property type="entry name" value="ABC_transporter-like_CS"/>
</dbReference>
<accession>A0ABT5J4L3</accession>
<proteinExistence type="inferred from homology"/>
<evidence type="ECO:0000313" key="7">
    <source>
        <dbReference type="EMBL" id="MDC7784387.1"/>
    </source>
</evidence>
<keyword evidence="8" id="KW-1185">Reference proteome</keyword>
<dbReference type="InterPro" id="IPR003593">
    <property type="entry name" value="AAA+_ATPase"/>
</dbReference>
<comment type="caution">
    <text evidence="7">The sequence shown here is derived from an EMBL/GenBank/DDBJ whole genome shotgun (WGS) entry which is preliminary data.</text>
</comment>
<dbReference type="GO" id="GO:0005524">
    <property type="term" value="F:ATP binding"/>
    <property type="evidence" value="ECO:0007669"/>
    <property type="project" value="UniProtKB-KW"/>
</dbReference>
<evidence type="ECO:0000256" key="3">
    <source>
        <dbReference type="ARBA" id="ARBA00022741"/>
    </source>
</evidence>
<dbReference type="PANTHER" id="PTHR43820">
    <property type="entry name" value="HIGH-AFFINITY BRANCHED-CHAIN AMINO ACID TRANSPORT ATP-BINDING PROTEIN LIVF"/>
    <property type="match status" value="1"/>
</dbReference>
<evidence type="ECO:0000259" key="6">
    <source>
        <dbReference type="PROSITE" id="PS50893"/>
    </source>
</evidence>
<dbReference type="PROSITE" id="PS50893">
    <property type="entry name" value="ABC_TRANSPORTER_2"/>
    <property type="match status" value="1"/>
</dbReference>
<evidence type="ECO:0000256" key="1">
    <source>
        <dbReference type="ARBA" id="ARBA00005417"/>
    </source>
</evidence>
<dbReference type="Proteomes" id="UP001165652">
    <property type="component" value="Unassembled WGS sequence"/>
</dbReference>
<dbReference type="InterPro" id="IPR027417">
    <property type="entry name" value="P-loop_NTPase"/>
</dbReference>
<dbReference type="SUPFAM" id="SSF52540">
    <property type="entry name" value="P-loop containing nucleoside triphosphate hydrolases"/>
    <property type="match status" value="1"/>
</dbReference>
<dbReference type="EMBL" id="JAQQLI010000001">
    <property type="protein sequence ID" value="MDC7784387.1"/>
    <property type="molecule type" value="Genomic_DNA"/>
</dbReference>
<dbReference type="CDD" id="cd03224">
    <property type="entry name" value="ABC_TM1139_LivF_branched"/>
    <property type="match status" value="1"/>
</dbReference>